<dbReference type="GO" id="GO:0016746">
    <property type="term" value="F:acyltransferase activity"/>
    <property type="evidence" value="ECO:0007669"/>
    <property type="project" value="UniProtKB-KW"/>
</dbReference>
<evidence type="ECO:0000256" key="3">
    <source>
        <dbReference type="ARBA" id="ARBA00023315"/>
    </source>
</evidence>
<protein>
    <submittedName>
        <fullName evidence="5">Omega-hydroxypalmitate O-feruloyl transferase-like</fullName>
    </submittedName>
</protein>
<evidence type="ECO:0000313" key="5">
    <source>
        <dbReference type="RefSeq" id="XP_030517915.2"/>
    </source>
</evidence>
<evidence type="ECO:0000256" key="2">
    <source>
        <dbReference type="ARBA" id="ARBA00022679"/>
    </source>
</evidence>
<dbReference type="AlphaFoldDB" id="A0A8B8N689"/>
<dbReference type="Proteomes" id="UP000827889">
    <property type="component" value="Chromosome 8"/>
</dbReference>
<dbReference type="PANTHER" id="PTHR31147:SF1">
    <property type="entry name" value="ACYL TRANSFERASE 4"/>
    <property type="match status" value="1"/>
</dbReference>
<keyword evidence="4" id="KW-1185">Reference proteome</keyword>
<evidence type="ECO:0000313" key="4">
    <source>
        <dbReference type="Proteomes" id="UP000827889"/>
    </source>
</evidence>
<dbReference type="KEGG" id="rarg:115731393"/>
<dbReference type="Gene3D" id="3.30.559.10">
    <property type="entry name" value="Chloramphenicol acetyltransferase-like domain"/>
    <property type="match status" value="2"/>
</dbReference>
<dbReference type="Pfam" id="PF02458">
    <property type="entry name" value="Transferase"/>
    <property type="match status" value="1"/>
</dbReference>
<dbReference type="PANTHER" id="PTHR31147">
    <property type="entry name" value="ACYL TRANSFERASE 4"/>
    <property type="match status" value="1"/>
</dbReference>
<comment type="similarity">
    <text evidence="1">Belongs to the plant acyltransferase family.</text>
</comment>
<dbReference type="InterPro" id="IPR050898">
    <property type="entry name" value="Plant_acyltransferase"/>
</dbReference>
<name>A0A8B8N689_9MYRT</name>
<evidence type="ECO:0000256" key="1">
    <source>
        <dbReference type="ARBA" id="ARBA00009861"/>
    </source>
</evidence>
<keyword evidence="3" id="KW-0012">Acyltransferase</keyword>
<reference evidence="5" key="1">
    <citation type="submission" date="2025-08" db="UniProtKB">
        <authorList>
            <consortium name="RefSeq"/>
        </authorList>
    </citation>
    <scope>IDENTIFICATION</scope>
    <source>
        <tissue evidence="5">Leaf</tissue>
    </source>
</reference>
<gene>
    <name evidence="5" type="primary">LOC115731393</name>
</gene>
<sequence length="323" mass="35213">MEAFRTAANKALIVERSVPVAILPEQETPGGSLFLSNFDQVTAFFMSLVYSFDRNGIDMADFIKKALSKVLVHHYPVAGSLATNSQGKLTVDCDKKLGVAFVEASAKCNVKDLGDIRLLDANVSQKLVYRDPTENMLEVPPLITAQAISFGCGGLTVGISLNHCTLDGTPVVNLMNSWAEIARGKPISLVLCHERTILKSRVPPQATCTCEGFVPVSDVSNLTALFEEEQIVLKTFYFDSAKLANLKKMATADGQVMSSCSNFVLIAALVWQARSMALRMKSHQMSNTDTFSCPRTPAFNIQVPVALRMVTEMKHAVGVSTWE</sequence>
<organism evidence="4 5">
    <name type="scientific">Rhodamnia argentea</name>
    <dbReference type="NCBI Taxonomy" id="178133"/>
    <lineage>
        <taxon>Eukaryota</taxon>
        <taxon>Viridiplantae</taxon>
        <taxon>Streptophyta</taxon>
        <taxon>Embryophyta</taxon>
        <taxon>Tracheophyta</taxon>
        <taxon>Spermatophyta</taxon>
        <taxon>Magnoliopsida</taxon>
        <taxon>eudicotyledons</taxon>
        <taxon>Gunneridae</taxon>
        <taxon>Pentapetalae</taxon>
        <taxon>rosids</taxon>
        <taxon>malvids</taxon>
        <taxon>Myrtales</taxon>
        <taxon>Myrtaceae</taxon>
        <taxon>Myrtoideae</taxon>
        <taxon>Myrteae</taxon>
        <taxon>Australasian group</taxon>
        <taxon>Rhodamnia</taxon>
    </lineage>
</organism>
<keyword evidence="2" id="KW-0808">Transferase</keyword>
<dbReference type="GeneID" id="115731393"/>
<dbReference type="RefSeq" id="XP_030517915.2">
    <property type="nucleotide sequence ID" value="XM_030662055.2"/>
</dbReference>
<accession>A0A8B8N689</accession>
<proteinExistence type="inferred from homology"/>
<dbReference type="InterPro" id="IPR023213">
    <property type="entry name" value="CAT-like_dom_sf"/>
</dbReference>